<evidence type="ECO:0000256" key="4">
    <source>
        <dbReference type="ARBA" id="ARBA00022670"/>
    </source>
</evidence>
<feature type="region of interest" description="Disordered" evidence="12">
    <location>
        <begin position="428"/>
        <end position="534"/>
    </location>
</feature>
<evidence type="ECO:0000256" key="13">
    <source>
        <dbReference type="SAM" id="SignalP"/>
    </source>
</evidence>
<dbReference type="InterPro" id="IPR034164">
    <property type="entry name" value="Pepsin-like_dom"/>
</dbReference>
<dbReference type="Proteomes" id="UP000785200">
    <property type="component" value="Unassembled WGS sequence"/>
</dbReference>
<evidence type="ECO:0000256" key="11">
    <source>
        <dbReference type="PIRSR" id="PIRSR601461-2"/>
    </source>
</evidence>
<proteinExistence type="inferred from homology"/>
<feature type="compositionally biased region" description="Low complexity" evidence="12">
    <location>
        <begin position="428"/>
        <end position="447"/>
    </location>
</feature>
<dbReference type="PANTHER" id="PTHR47966">
    <property type="entry name" value="BETA-SITE APP-CLEAVING ENZYME, ISOFORM A-RELATED"/>
    <property type="match status" value="1"/>
</dbReference>
<keyword evidence="6" id="KW-0378">Hydrolase</keyword>
<evidence type="ECO:0000256" key="5">
    <source>
        <dbReference type="ARBA" id="ARBA00022750"/>
    </source>
</evidence>
<comment type="caution">
    <text evidence="15">The sequence shown here is derived from an EMBL/GenBank/DDBJ whole genome shotgun (WGS) entry which is preliminary data.</text>
</comment>
<sequence length="555" mass="57645">MLLLNTLFLVLLAFSDLAAAFYPFIPEYRCIYDHTCPATKRDLESSLKIVQRLPKVFLSSPLNNGLSPELQVRRLAERLTKKYQIKRGTNTHTVVAAATPSDTDSAGIDQDGTDYSYFAQVQLGSGKTPVYLLLDTGASQSWVMGPDCTSAPCLNHNSFGAPNSTTFEEVEGSSWSVKYGSGSCSGSYGNDSLSFAGLTLPVTIGIANVTSNDFSNFPMDGILGLSQASEQFPSFTQSLVASKTLKSNLFAMSLNRDSDGPNTGEISFGSPDNTKYTGDIDYSSVSSNANGDWAISMDGIGFNGKDAGVTGKIAYIDTGTSYIFGPPSEVAQFHAVVPGAASGDDYTYTVPCTTTVPLTFTFSGVTYNVSSEDWVSPMANGVCTSNVFGNDIVAGQWLLGDTFLKNVYTVFDIDGSRVGLALKPASSSVTSATSSGISSATGGQTSSMATSSITVSAGTTGSLSKTSSDSGPTGSPSTSSATATTTGQATSSETGRPGLNGHETPDSSGTAAAESSISSTASPTASPTKKSASSRLDISLPTMFLLALAFLTLSF</sequence>
<dbReference type="CDD" id="cd05471">
    <property type="entry name" value="pepsin_like"/>
    <property type="match status" value="1"/>
</dbReference>
<keyword evidence="13" id="KW-0732">Signal</keyword>
<dbReference type="GO" id="GO:0004190">
    <property type="term" value="F:aspartic-type endopeptidase activity"/>
    <property type="evidence" value="ECO:0007669"/>
    <property type="project" value="UniProtKB-KW"/>
</dbReference>
<keyword evidence="9" id="KW-0449">Lipoprotein</keyword>
<dbReference type="GO" id="GO:0006508">
    <property type="term" value="P:proteolysis"/>
    <property type="evidence" value="ECO:0007669"/>
    <property type="project" value="UniProtKB-KW"/>
</dbReference>
<evidence type="ECO:0000256" key="7">
    <source>
        <dbReference type="ARBA" id="ARBA00023136"/>
    </source>
</evidence>
<keyword evidence="3" id="KW-1003">Cell membrane</keyword>
<evidence type="ECO:0000313" key="16">
    <source>
        <dbReference type="Proteomes" id="UP000785200"/>
    </source>
</evidence>
<keyword evidence="4" id="KW-0645">Protease</keyword>
<dbReference type="InterPro" id="IPR021109">
    <property type="entry name" value="Peptidase_aspartic_dom_sf"/>
</dbReference>
<dbReference type="PRINTS" id="PR00792">
    <property type="entry name" value="PEPSIN"/>
</dbReference>
<dbReference type="PROSITE" id="PS51767">
    <property type="entry name" value="PEPTIDASE_A1"/>
    <property type="match status" value="1"/>
</dbReference>
<dbReference type="InterPro" id="IPR001461">
    <property type="entry name" value="Aspartic_peptidase_A1"/>
</dbReference>
<name>A0A9P6VQZ0_9HELO</name>
<evidence type="ECO:0000259" key="14">
    <source>
        <dbReference type="PROSITE" id="PS51767"/>
    </source>
</evidence>
<evidence type="ECO:0000256" key="10">
    <source>
        <dbReference type="PIRSR" id="PIRSR601461-1"/>
    </source>
</evidence>
<dbReference type="GO" id="GO:0005886">
    <property type="term" value="C:plasma membrane"/>
    <property type="evidence" value="ECO:0007669"/>
    <property type="project" value="UniProtKB-SubCell"/>
</dbReference>
<evidence type="ECO:0000256" key="12">
    <source>
        <dbReference type="SAM" id="MobiDB-lite"/>
    </source>
</evidence>
<dbReference type="PANTHER" id="PTHR47966:SF75">
    <property type="entry name" value="ENDOPEPTIDASE (CTSD), PUTATIVE (AFU_ORTHOLOGUE AFUA_4G07040)-RELATED"/>
    <property type="match status" value="1"/>
</dbReference>
<reference evidence="15" key="1">
    <citation type="submission" date="2019-07" db="EMBL/GenBank/DDBJ databases">
        <title>Hyphodiscus hymeniophilus genome sequencing and assembly.</title>
        <authorList>
            <person name="Kramer G."/>
            <person name="Nodwell J."/>
        </authorList>
    </citation>
    <scope>NUCLEOTIDE SEQUENCE</scope>
    <source>
        <strain evidence="15">ATCC 34498</strain>
    </source>
</reference>
<evidence type="ECO:0000256" key="9">
    <source>
        <dbReference type="ARBA" id="ARBA00023288"/>
    </source>
</evidence>
<dbReference type="SUPFAM" id="SSF50630">
    <property type="entry name" value="Acid proteases"/>
    <property type="match status" value="1"/>
</dbReference>
<dbReference type="AlphaFoldDB" id="A0A9P6VQZ0"/>
<keyword evidence="5" id="KW-0064">Aspartyl protease</keyword>
<keyword evidence="7" id="KW-0472">Membrane</keyword>
<keyword evidence="11" id="KW-1015">Disulfide bond</keyword>
<dbReference type="InterPro" id="IPR033121">
    <property type="entry name" value="PEPTIDASE_A1"/>
</dbReference>
<comment type="similarity">
    <text evidence="2">Belongs to the peptidase A1 family.</text>
</comment>
<protein>
    <submittedName>
        <fullName evidence="15">Aspartic-type endopeptidase ctsD</fullName>
    </submittedName>
</protein>
<keyword evidence="8" id="KW-0325">Glycoprotein</keyword>
<evidence type="ECO:0000256" key="2">
    <source>
        <dbReference type="ARBA" id="ARBA00007447"/>
    </source>
</evidence>
<dbReference type="Pfam" id="PF00026">
    <property type="entry name" value="Asp"/>
    <property type="match status" value="1"/>
</dbReference>
<gene>
    <name evidence="15" type="ORF">D0Z07_1019</name>
</gene>
<dbReference type="EMBL" id="VNKQ01000003">
    <property type="protein sequence ID" value="KAG0652030.1"/>
    <property type="molecule type" value="Genomic_DNA"/>
</dbReference>
<evidence type="ECO:0000256" key="8">
    <source>
        <dbReference type="ARBA" id="ARBA00023180"/>
    </source>
</evidence>
<feature type="compositionally biased region" description="Low complexity" evidence="12">
    <location>
        <begin position="466"/>
        <end position="495"/>
    </location>
</feature>
<feature type="domain" description="Peptidase A1" evidence="14">
    <location>
        <begin position="117"/>
        <end position="421"/>
    </location>
</feature>
<feature type="compositionally biased region" description="Polar residues" evidence="12">
    <location>
        <begin position="448"/>
        <end position="465"/>
    </location>
</feature>
<evidence type="ECO:0000313" key="15">
    <source>
        <dbReference type="EMBL" id="KAG0652030.1"/>
    </source>
</evidence>
<dbReference type="OrthoDB" id="660550at2759"/>
<comment type="subcellular location">
    <subcellularLocation>
        <location evidence="1">Cell membrane</location>
    </subcellularLocation>
</comment>
<feature type="chain" id="PRO_5040214049" evidence="13">
    <location>
        <begin position="21"/>
        <end position="555"/>
    </location>
</feature>
<feature type="disulfide bond" evidence="11">
    <location>
        <begin position="148"/>
        <end position="153"/>
    </location>
</feature>
<accession>A0A9P6VQZ0</accession>
<feature type="active site" evidence="10">
    <location>
        <position position="317"/>
    </location>
</feature>
<feature type="signal peptide" evidence="13">
    <location>
        <begin position="1"/>
        <end position="20"/>
    </location>
</feature>
<evidence type="ECO:0000256" key="6">
    <source>
        <dbReference type="ARBA" id="ARBA00022801"/>
    </source>
</evidence>
<dbReference type="Gene3D" id="2.40.70.10">
    <property type="entry name" value="Acid Proteases"/>
    <property type="match status" value="2"/>
</dbReference>
<evidence type="ECO:0000256" key="3">
    <source>
        <dbReference type="ARBA" id="ARBA00022475"/>
    </source>
</evidence>
<keyword evidence="16" id="KW-1185">Reference proteome</keyword>
<feature type="compositionally biased region" description="Low complexity" evidence="12">
    <location>
        <begin position="507"/>
        <end position="534"/>
    </location>
</feature>
<organism evidence="15 16">
    <name type="scientific">Hyphodiscus hymeniophilus</name>
    <dbReference type="NCBI Taxonomy" id="353542"/>
    <lineage>
        <taxon>Eukaryota</taxon>
        <taxon>Fungi</taxon>
        <taxon>Dikarya</taxon>
        <taxon>Ascomycota</taxon>
        <taxon>Pezizomycotina</taxon>
        <taxon>Leotiomycetes</taxon>
        <taxon>Helotiales</taxon>
        <taxon>Hyphodiscaceae</taxon>
        <taxon>Hyphodiscus</taxon>
    </lineage>
</organism>
<dbReference type="FunFam" id="2.40.70.10:FF:000060">
    <property type="entry name" value="Aspartic-type endopeptidase ctsD"/>
    <property type="match status" value="1"/>
</dbReference>
<evidence type="ECO:0000256" key="1">
    <source>
        <dbReference type="ARBA" id="ARBA00004236"/>
    </source>
</evidence>
<feature type="active site" evidence="10">
    <location>
        <position position="135"/>
    </location>
</feature>